<proteinExistence type="predicted"/>
<organism evidence="1">
    <name type="scientific">Spodoptera frugiperda</name>
    <name type="common">Fall armyworm</name>
    <dbReference type="NCBI Taxonomy" id="7108"/>
    <lineage>
        <taxon>Eukaryota</taxon>
        <taxon>Metazoa</taxon>
        <taxon>Ecdysozoa</taxon>
        <taxon>Arthropoda</taxon>
        <taxon>Hexapoda</taxon>
        <taxon>Insecta</taxon>
        <taxon>Pterygota</taxon>
        <taxon>Neoptera</taxon>
        <taxon>Endopterygota</taxon>
        <taxon>Lepidoptera</taxon>
        <taxon>Glossata</taxon>
        <taxon>Ditrysia</taxon>
        <taxon>Noctuoidea</taxon>
        <taxon>Noctuidae</taxon>
        <taxon>Amphipyrinae</taxon>
        <taxon>Spodoptera</taxon>
    </lineage>
</organism>
<accession>A0A2H1VP14</accession>
<evidence type="ECO:0000313" key="1">
    <source>
        <dbReference type="EMBL" id="SOQ42563.1"/>
    </source>
</evidence>
<sequence length="205" mass="22805">MAQARLERARASSRLAAAAGALTAHVHTTSYNLISHITAPVTFCALPTNVFKNDEFAEIKLYKLMKNYSIELFTEAPPHVCNRLFGGWNLRIVGESRIGKIGKEINLASGNLTHLTKHNASVVSRRFSVRPLCHSGPVRKHGSPTPIHHKSHSNRKVLDGFARVPVGQAKLAHTLSVYQFASKFVQQFQLPEEELALWDTSRMES</sequence>
<dbReference type="EMBL" id="ODYU01003595">
    <property type="protein sequence ID" value="SOQ42563.1"/>
    <property type="molecule type" value="Genomic_DNA"/>
</dbReference>
<gene>
    <name evidence="1" type="ORF">SFRICE_029587</name>
</gene>
<name>A0A2H1VP14_SPOFR</name>
<reference evidence="1" key="1">
    <citation type="submission" date="2016-07" db="EMBL/GenBank/DDBJ databases">
        <authorList>
            <person name="Bretaudeau A."/>
        </authorList>
    </citation>
    <scope>NUCLEOTIDE SEQUENCE</scope>
    <source>
        <strain evidence="1">Rice</strain>
        <tissue evidence="1">Whole body</tissue>
    </source>
</reference>
<dbReference type="AlphaFoldDB" id="A0A2H1VP14"/>
<protein>
    <submittedName>
        <fullName evidence="1">SFRICE_029587</fullName>
    </submittedName>
</protein>